<reference evidence="1 2" key="2">
    <citation type="submission" date="2024-06" db="EMBL/GenBank/DDBJ databases">
        <title>Thioclava kandeliae sp. nov. from a rhizosphere soil sample of Kandelia candel in a mangrove.</title>
        <authorList>
            <person name="Mu T."/>
        </authorList>
    </citation>
    <scope>NUCLEOTIDE SEQUENCE [LARGE SCALE GENOMIC DNA]</scope>
    <source>
        <strain evidence="1 2">CPCC 100088</strain>
    </source>
</reference>
<dbReference type="PANTHER" id="PTHR40045:SF1">
    <property type="entry name" value="YQCI_YCGG FAMILY PROTEIN"/>
    <property type="match status" value="1"/>
</dbReference>
<evidence type="ECO:0000313" key="2">
    <source>
        <dbReference type="Proteomes" id="UP001438953"/>
    </source>
</evidence>
<dbReference type="RefSeq" id="WP_339115441.1">
    <property type="nucleotide sequence ID" value="NZ_JAYWLC010000008.1"/>
</dbReference>
<dbReference type="PANTHER" id="PTHR40045">
    <property type="entry name" value="YCGG FAMILY PROTEIN"/>
    <property type="match status" value="1"/>
</dbReference>
<name>A0ABV1SHR5_9RHOB</name>
<reference evidence="1 2" key="1">
    <citation type="submission" date="2024-01" db="EMBL/GenBank/DDBJ databases">
        <authorList>
            <person name="Deng Y."/>
            <person name="Su J."/>
        </authorList>
    </citation>
    <scope>NUCLEOTIDE SEQUENCE [LARGE SCALE GENOMIC DNA]</scope>
    <source>
        <strain evidence="1 2">CPCC 100088</strain>
    </source>
</reference>
<sequence length="246" mass="27697">MDLVLTRNDVAGRYGGQDWQRVVFSEFDAALTSKSRPFPCVFGVAGFKTDRLRFAFPEPLTPETLAPILRNYLAQARGIGAMTSLVIFARPTPVDTLEAYRDQFWDLLDGLVALDDSPQPEGVSRNLDDPTWEFSFGGEPIFVVCNTPAHVLRQSRRSSSFMITFQPRWVFNGITDSKAPSITRSLDRVRELLSEYDMLAPSPTLGHYGDPANREYQQYFIDDTNETPACPYHQLGKPPLKLVKEG</sequence>
<accession>A0ABV1SHR5</accession>
<dbReference type="Proteomes" id="UP001438953">
    <property type="component" value="Unassembled WGS sequence"/>
</dbReference>
<organism evidence="1 2">
    <name type="scientific">Thioclava kandeliae</name>
    <dbReference type="NCBI Taxonomy" id="3070818"/>
    <lineage>
        <taxon>Bacteria</taxon>
        <taxon>Pseudomonadati</taxon>
        <taxon>Pseudomonadota</taxon>
        <taxon>Alphaproteobacteria</taxon>
        <taxon>Rhodobacterales</taxon>
        <taxon>Paracoccaceae</taxon>
        <taxon>Thioclava</taxon>
    </lineage>
</organism>
<dbReference type="EMBL" id="JAYWLC010000008">
    <property type="protein sequence ID" value="MER5172440.1"/>
    <property type="molecule type" value="Genomic_DNA"/>
</dbReference>
<proteinExistence type="predicted"/>
<gene>
    <name evidence="1" type="ORF">VSX56_11705</name>
</gene>
<comment type="caution">
    <text evidence="1">The sequence shown here is derived from an EMBL/GenBank/DDBJ whole genome shotgun (WGS) entry which is preliminary data.</text>
</comment>
<protein>
    <submittedName>
        <fullName evidence="1">YqcI/YcgG family protein</fullName>
    </submittedName>
</protein>
<dbReference type="InterPro" id="IPR014988">
    <property type="entry name" value="Uncharacterised_YqcI/YcgG"/>
</dbReference>
<dbReference type="Pfam" id="PF08892">
    <property type="entry name" value="YqcI_YcgG"/>
    <property type="match status" value="1"/>
</dbReference>
<evidence type="ECO:0000313" key="1">
    <source>
        <dbReference type="EMBL" id="MER5172440.1"/>
    </source>
</evidence>
<keyword evidence="2" id="KW-1185">Reference proteome</keyword>